<dbReference type="AlphaFoldDB" id="A0A3Q3G4R7"/>
<organism evidence="2 3">
    <name type="scientific">Labrus bergylta</name>
    <name type="common">ballan wrasse</name>
    <dbReference type="NCBI Taxonomy" id="56723"/>
    <lineage>
        <taxon>Eukaryota</taxon>
        <taxon>Metazoa</taxon>
        <taxon>Chordata</taxon>
        <taxon>Craniata</taxon>
        <taxon>Vertebrata</taxon>
        <taxon>Euteleostomi</taxon>
        <taxon>Actinopterygii</taxon>
        <taxon>Neopterygii</taxon>
        <taxon>Teleostei</taxon>
        <taxon>Neoteleostei</taxon>
        <taxon>Acanthomorphata</taxon>
        <taxon>Eupercaria</taxon>
        <taxon>Labriformes</taxon>
        <taxon>Labridae</taxon>
        <taxon>Labrus</taxon>
    </lineage>
</organism>
<keyword evidence="1" id="KW-1133">Transmembrane helix</keyword>
<dbReference type="InParanoid" id="A0A3Q3G4R7"/>
<keyword evidence="1" id="KW-0472">Membrane</keyword>
<keyword evidence="3" id="KW-1185">Reference proteome</keyword>
<accession>A0A3Q3G4R7</accession>
<reference evidence="2" key="2">
    <citation type="submission" date="2025-09" db="UniProtKB">
        <authorList>
            <consortium name="Ensembl"/>
        </authorList>
    </citation>
    <scope>IDENTIFICATION</scope>
</reference>
<feature type="transmembrane region" description="Helical" evidence="1">
    <location>
        <begin position="78"/>
        <end position="98"/>
    </location>
</feature>
<evidence type="ECO:0000256" key="1">
    <source>
        <dbReference type="SAM" id="Phobius"/>
    </source>
</evidence>
<keyword evidence="1" id="KW-0812">Transmembrane</keyword>
<name>A0A3Q3G4R7_9LABR</name>
<evidence type="ECO:0000313" key="2">
    <source>
        <dbReference type="Ensembl" id="ENSLBEP00000026599.1"/>
    </source>
</evidence>
<proteinExistence type="predicted"/>
<reference evidence="2" key="1">
    <citation type="submission" date="2025-08" db="UniProtKB">
        <authorList>
            <consortium name="Ensembl"/>
        </authorList>
    </citation>
    <scope>IDENTIFICATION</scope>
</reference>
<dbReference type="GeneTree" id="ENSGT00940000182154"/>
<dbReference type="Ensembl" id="ENSLBET00000027897.1">
    <property type="protein sequence ID" value="ENSLBEP00000026599.1"/>
    <property type="gene ID" value="ENSLBEG00000020229.1"/>
</dbReference>
<evidence type="ECO:0000313" key="3">
    <source>
        <dbReference type="Proteomes" id="UP000261660"/>
    </source>
</evidence>
<dbReference type="Proteomes" id="UP000261660">
    <property type="component" value="Unplaced"/>
</dbReference>
<protein>
    <submittedName>
        <fullName evidence="2">Uncharacterized protein</fullName>
    </submittedName>
</protein>
<sequence length="105" mass="11658">ARHIISKPSPQSLSPSHSHILEIHLELSQFTSSDPSPQSSMPSQRQLVRMQCLLLQVNARGEQVAPVGLLLWRSAVMFPPPSLFLISNIALVLVSATYRKSENMK</sequence>